<proteinExistence type="predicted"/>
<name>A0A8D9A0G4_9HEMI</name>
<dbReference type="EMBL" id="HBUF01056663">
    <property type="protein sequence ID" value="CAG6624228.1"/>
    <property type="molecule type" value="Transcribed_RNA"/>
</dbReference>
<accession>A0A8D9A0G4</accession>
<dbReference type="EMBL" id="HBUF01395175">
    <property type="protein sequence ID" value="CAG6735243.1"/>
    <property type="molecule type" value="Transcribed_RNA"/>
</dbReference>
<dbReference type="EMBL" id="HBUF01546887">
    <property type="protein sequence ID" value="CAG6757354.1"/>
    <property type="molecule type" value="Transcribed_RNA"/>
</dbReference>
<evidence type="ECO:0000313" key="1">
    <source>
        <dbReference type="EMBL" id="CAG6757353.1"/>
    </source>
</evidence>
<reference evidence="1" key="1">
    <citation type="submission" date="2021-05" db="EMBL/GenBank/DDBJ databases">
        <authorList>
            <person name="Alioto T."/>
            <person name="Alioto T."/>
            <person name="Gomez Garrido J."/>
        </authorList>
    </citation>
    <scope>NUCLEOTIDE SEQUENCE</scope>
</reference>
<dbReference type="EMBL" id="HBUF01395176">
    <property type="protein sequence ID" value="CAG6735244.1"/>
    <property type="molecule type" value="Transcribed_RNA"/>
</dbReference>
<dbReference type="EMBL" id="HBUF01395174">
    <property type="protein sequence ID" value="CAG6735241.1"/>
    <property type="molecule type" value="Transcribed_RNA"/>
</dbReference>
<dbReference type="EMBL" id="HBUF01214222">
    <property type="protein sequence ID" value="CAG6666444.1"/>
    <property type="molecule type" value="Transcribed_RNA"/>
</dbReference>
<organism evidence="1">
    <name type="scientific">Cacopsylla melanoneura</name>
    <dbReference type="NCBI Taxonomy" id="428564"/>
    <lineage>
        <taxon>Eukaryota</taxon>
        <taxon>Metazoa</taxon>
        <taxon>Ecdysozoa</taxon>
        <taxon>Arthropoda</taxon>
        <taxon>Hexapoda</taxon>
        <taxon>Insecta</taxon>
        <taxon>Pterygota</taxon>
        <taxon>Neoptera</taxon>
        <taxon>Paraneoptera</taxon>
        <taxon>Hemiptera</taxon>
        <taxon>Sternorrhyncha</taxon>
        <taxon>Psylloidea</taxon>
        <taxon>Psyllidae</taxon>
        <taxon>Psyllinae</taxon>
        <taxon>Cacopsylla</taxon>
    </lineage>
</organism>
<dbReference type="EMBL" id="HBUF01056665">
    <property type="protein sequence ID" value="CAG6624230.1"/>
    <property type="molecule type" value="Transcribed_RNA"/>
</dbReference>
<sequence length="120" mass="14494">MSLGILGRIERPSGQNDSNPELLSLAFNLNIGKIVLRVTEEKWFDYLMFYKKNKRLFDNLVPFVKVVAEVVFFQNDITHEELKRLIKKLRLCKKYYKLSEDVWRRYKCKTFKNKKIKPKY</sequence>
<dbReference type="EMBL" id="HBUF01056666">
    <property type="protein sequence ID" value="CAG6624231.1"/>
    <property type="molecule type" value="Transcribed_RNA"/>
</dbReference>
<dbReference type="EMBL" id="HBUF01546888">
    <property type="protein sequence ID" value="CAG6757355.1"/>
    <property type="molecule type" value="Transcribed_RNA"/>
</dbReference>
<dbReference type="EMBL" id="HBUF01546886">
    <property type="protein sequence ID" value="CAG6757353.1"/>
    <property type="molecule type" value="Transcribed_RNA"/>
</dbReference>
<dbReference type="EMBL" id="HBUF01214221">
    <property type="protein sequence ID" value="CAG6666443.1"/>
    <property type="molecule type" value="Transcribed_RNA"/>
</dbReference>
<dbReference type="EMBL" id="HBUF01056664">
    <property type="protein sequence ID" value="CAG6624229.1"/>
    <property type="molecule type" value="Transcribed_RNA"/>
</dbReference>
<protein>
    <submittedName>
        <fullName evidence="1">Uncharacterized protein</fullName>
    </submittedName>
</protein>
<dbReference type="AlphaFoldDB" id="A0A8D9A0G4"/>